<dbReference type="PANTHER" id="PTHR11559">
    <property type="entry name" value="CARBOXYLESTERASE"/>
    <property type="match status" value="1"/>
</dbReference>
<comment type="similarity">
    <text evidence="1">Belongs to the type-B carboxylesterase/lipase family.</text>
</comment>
<keyword evidence="8" id="KW-1185">Reference proteome</keyword>
<evidence type="ECO:0000313" key="8">
    <source>
        <dbReference type="Proteomes" id="UP000283509"/>
    </source>
</evidence>
<keyword evidence="4" id="KW-0325">Glycoprotein</keyword>
<dbReference type="PROSITE" id="PS00941">
    <property type="entry name" value="CARBOXYLESTERASE_B_2"/>
    <property type="match status" value="1"/>
</dbReference>
<dbReference type="Gene3D" id="3.40.50.1820">
    <property type="entry name" value="alpha/beta hydrolase"/>
    <property type="match status" value="2"/>
</dbReference>
<protein>
    <submittedName>
        <fullName evidence="7">JHE-like carboxylesterase 2</fullName>
    </submittedName>
</protein>
<evidence type="ECO:0000256" key="1">
    <source>
        <dbReference type="ARBA" id="ARBA00005964"/>
    </source>
</evidence>
<dbReference type="InterPro" id="IPR002018">
    <property type="entry name" value="CarbesteraseB"/>
</dbReference>
<accession>A0A3R7Q273</accession>
<comment type="caution">
    <text evidence="7">The sequence shown here is derived from an EMBL/GenBank/DDBJ whole genome shotgun (WGS) entry which is preliminary data.</text>
</comment>
<dbReference type="AlphaFoldDB" id="A0A3R7Q273"/>
<feature type="compositionally biased region" description="Polar residues" evidence="5">
    <location>
        <begin position="451"/>
        <end position="472"/>
    </location>
</feature>
<dbReference type="EMBL" id="QCYY01002917">
    <property type="protein sequence ID" value="ROT66553.1"/>
    <property type="molecule type" value="Genomic_DNA"/>
</dbReference>
<organism evidence="7 8">
    <name type="scientific">Penaeus vannamei</name>
    <name type="common">Whiteleg shrimp</name>
    <name type="synonym">Litopenaeus vannamei</name>
    <dbReference type="NCBI Taxonomy" id="6689"/>
    <lineage>
        <taxon>Eukaryota</taxon>
        <taxon>Metazoa</taxon>
        <taxon>Ecdysozoa</taxon>
        <taxon>Arthropoda</taxon>
        <taxon>Crustacea</taxon>
        <taxon>Multicrustacea</taxon>
        <taxon>Malacostraca</taxon>
        <taxon>Eumalacostraca</taxon>
        <taxon>Eucarida</taxon>
        <taxon>Decapoda</taxon>
        <taxon>Dendrobranchiata</taxon>
        <taxon>Penaeoidea</taxon>
        <taxon>Penaeidae</taxon>
        <taxon>Penaeus</taxon>
    </lineage>
</organism>
<feature type="region of interest" description="Disordered" evidence="5">
    <location>
        <begin position="451"/>
        <end position="477"/>
    </location>
</feature>
<dbReference type="InterPro" id="IPR019819">
    <property type="entry name" value="Carboxylesterase_B_CS"/>
</dbReference>
<dbReference type="InterPro" id="IPR029058">
    <property type="entry name" value="AB_hydrolase_fold"/>
</dbReference>
<feature type="domain" description="Carboxylesterase type B" evidence="6">
    <location>
        <begin position="180"/>
        <end position="420"/>
    </location>
</feature>
<dbReference type="SUPFAM" id="SSF53474">
    <property type="entry name" value="alpha/beta-Hydrolases"/>
    <property type="match status" value="1"/>
</dbReference>
<feature type="compositionally biased region" description="Polar residues" evidence="5">
    <location>
        <begin position="707"/>
        <end position="717"/>
    </location>
</feature>
<name>A0A3R7Q273_PENVA</name>
<feature type="region of interest" description="Disordered" evidence="5">
    <location>
        <begin position="706"/>
        <end position="732"/>
    </location>
</feature>
<dbReference type="InterPro" id="IPR050309">
    <property type="entry name" value="Type-B_Carboxylest/Lipase"/>
</dbReference>
<feature type="compositionally biased region" description="Basic residues" evidence="5">
    <location>
        <begin position="719"/>
        <end position="730"/>
    </location>
</feature>
<evidence type="ECO:0000256" key="4">
    <source>
        <dbReference type="ARBA" id="ARBA00023180"/>
    </source>
</evidence>
<dbReference type="Pfam" id="PF00135">
    <property type="entry name" value="COesterase"/>
    <property type="match status" value="1"/>
</dbReference>
<dbReference type="PROSITE" id="PS00122">
    <property type="entry name" value="CARBOXYLESTERASE_B_1"/>
    <property type="match status" value="1"/>
</dbReference>
<dbReference type="GO" id="GO:0052689">
    <property type="term" value="F:carboxylic ester hydrolase activity"/>
    <property type="evidence" value="ECO:0007669"/>
    <property type="project" value="UniProtKB-KW"/>
</dbReference>
<feature type="compositionally biased region" description="Low complexity" evidence="5">
    <location>
        <begin position="616"/>
        <end position="633"/>
    </location>
</feature>
<proteinExistence type="inferred from homology"/>
<dbReference type="InterPro" id="IPR019826">
    <property type="entry name" value="Carboxylesterase_B_AS"/>
</dbReference>
<gene>
    <name evidence="7" type="ORF">C7M84_015352</name>
</gene>
<feature type="region of interest" description="Disordered" evidence="5">
    <location>
        <begin position="609"/>
        <end position="639"/>
    </location>
</feature>
<keyword evidence="2" id="KW-0719">Serine esterase</keyword>
<evidence type="ECO:0000256" key="2">
    <source>
        <dbReference type="ARBA" id="ARBA00022487"/>
    </source>
</evidence>
<reference evidence="7 8" key="2">
    <citation type="submission" date="2019-01" db="EMBL/GenBank/DDBJ databases">
        <title>The decoding of complex shrimp genome reveals the adaptation for benthos swimmer, frequently molting mechanism and breeding impact on genome.</title>
        <authorList>
            <person name="Sun Y."/>
            <person name="Gao Y."/>
            <person name="Yu Y."/>
        </authorList>
    </citation>
    <scope>NUCLEOTIDE SEQUENCE [LARGE SCALE GENOMIC DNA]</scope>
    <source>
        <tissue evidence="7">Muscle</tissue>
    </source>
</reference>
<sequence length="763" mass="84852">MQHHSPLQCLSSSACLPGFYPPASLLLFPSTLSHARTFTPYPSPLLLLLLAPAPLLLPLPLHSLYSPPPLLPLLPHSLPSFDLLSTPISTLCDPTTHPLFLFPLPLCCLYPPLPSIFLLLPLFPPLPLRLSPPPLSFPALTLSLEQREDDTSRYHWKPLQNGDPVRPRGFGSAVSRCQRAPVVSLPDGRVSGVNERSAKGRDFFAYYGIPYAKPPLDKLKLKDPVRADKWVGTRDGSKMPPPCVQVPVDHVLLGLPITLDDIVGEEDCLYLNVFTPKKKKPDEKLPVMVYIHGGAFFVGGAHEYLPHVLMNHDIVLVVIQYRLGTLGFMSTEDMVMPGNFGMKDQVMALRWVQENIHSFGGDADRVTIFGESAGGASVHLHVLSPMSKVGEKFRQGAFLTSRVVRCPKCILTKDVTFCMQLTDGKEVASAVKNFTEWFIFPVRMVRVTATSSPTSQRPSCGEGSTTASTSWPESRGRRGDALFSGESMVRALEENFTHFGPVSLGFQDEEDPVALATRVYKHYLGDIVFDEQHSDQLTRAYSDVHFNLPHDLTSQIFARDPGTKIYRYELKHRSQLSFGDIYDMSLGKNWITHADDLYYLFRGGPLFAPDSPPDRPGTSRTRTTSGSGTSSPPCALCPSFAPTQEAQTEALNPSLSARRNPTPDDSLGFTWEAATESNFRHLALKPSPEMMEDDQRQEIRRFLTSLPPESTGCSAPTASRRRRTTRRREPRRTSCDVIGRVTVGGYFHSDFLDREFLDRLVVQ</sequence>
<keyword evidence="3" id="KW-0378">Hydrolase</keyword>
<evidence type="ECO:0000313" key="7">
    <source>
        <dbReference type="EMBL" id="ROT66553.1"/>
    </source>
</evidence>
<reference evidence="7 8" key="1">
    <citation type="submission" date="2018-04" db="EMBL/GenBank/DDBJ databases">
        <authorList>
            <person name="Zhang X."/>
            <person name="Yuan J."/>
            <person name="Li F."/>
            <person name="Xiang J."/>
        </authorList>
    </citation>
    <scope>NUCLEOTIDE SEQUENCE [LARGE SCALE GENOMIC DNA]</scope>
    <source>
        <tissue evidence="7">Muscle</tissue>
    </source>
</reference>
<evidence type="ECO:0000259" key="6">
    <source>
        <dbReference type="Pfam" id="PF00135"/>
    </source>
</evidence>
<evidence type="ECO:0000256" key="5">
    <source>
        <dbReference type="SAM" id="MobiDB-lite"/>
    </source>
</evidence>
<dbReference type="Proteomes" id="UP000283509">
    <property type="component" value="Unassembled WGS sequence"/>
</dbReference>
<evidence type="ECO:0000256" key="3">
    <source>
        <dbReference type="ARBA" id="ARBA00022801"/>
    </source>
</evidence>
<dbReference type="OrthoDB" id="19653at2759"/>